<evidence type="ECO:0000313" key="2">
    <source>
        <dbReference type="Proteomes" id="UP000603141"/>
    </source>
</evidence>
<protein>
    <submittedName>
        <fullName evidence="1">Uncharacterized protein</fullName>
    </submittedName>
</protein>
<comment type="caution">
    <text evidence="1">The sequence shown here is derived from an EMBL/GenBank/DDBJ whole genome shotgun (WGS) entry which is preliminary data.</text>
</comment>
<sequence>MILSPKERKETIELAAKQLTAELRASVDIDELNLIELSTAAQLLGLSATHAAKVLPIVEVGPRSRRVTVAAYKAFIKERTIQK</sequence>
<gene>
    <name evidence="1" type="ORF">JIN85_17240</name>
</gene>
<dbReference type="AlphaFoldDB" id="A0A934VXS7"/>
<dbReference type="EMBL" id="JAENIJ010000037">
    <property type="protein sequence ID" value="MBK1884168.1"/>
    <property type="molecule type" value="Genomic_DNA"/>
</dbReference>
<reference evidence="1" key="1">
    <citation type="submission" date="2021-01" db="EMBL/GenBank/DDBJ databases">
        <title>Modified the classification status of verrucomicrobia.</title>
        <authorList>
            <person name="Feng X."/>
        </authorList>
    </citation>
    <scope>NUCLEOTIDE SEQUENCE</scope>
    <source>
        <strain evidence="1">KCTC 22041</strain>
    </source>
</reference>
<dbReference type="RefSeq" id="WP_200273107.1">
    <property type="nucleotide sequence ID" value="NZ_JAENIJ010000037.1"/>
</dbReference>
<organism evidence="1 2">
    <name type="scientific">Luteolibacter pohnpeiensis</name>
    <dbReference type="NCBI Taxonomy" id="454153"/>
    <lineage>
        <taxon>Bacteria</taxon>
        <taxon>Pseudomonadati</taxon>
        <taxon>Verrucomicrobiota</taxon>
        <taxon>Verrucomicrobiia</taxon>
        <taxon>Verrucomicrobiales</taxon>
        <taxon>Verrucomicrobiaceae</taxon>
        <taxon>Luteolibacter</taxon>
    </lineage>
</organism>
<evidence type="ECO:0000313" key="1">
    <source>
        <dbReference type="EMBL" id="MBK1884168.1"/>
    </source>
</evidence>
<keyword evidence="2" id="KW-1185">Reference proteome</keyword>
<dbReference type="Proteomes" id="UP000603141">
    <property type="component" value="Unassembled WGS sequence"/>
</dbReference>
<name>A0A934VXS7_9BACT</name>
<accession>A0A934VXS7</accession>
<proteinExistence type="predicted"/>